<feature type="coiled-coil region" evidence="1">
    <location>
        <begin position="261"/>
        <end position="326"/>
    </location>
</feature>
<keyword evidence="2" id="KW-0812">Transmembrane</keyword>
<organism evidence="4 5">
    <name type="scientific">Candidatus Collierbacteria bacterium GW2011_GWC2_43_12</name>
    <dbReference type="NCBI Taxonomy" id="1618390"/>
    <lineage>
        <taxon>Bacteria</taxon>
        <taxon>Candidatus Collieribacteriota</taxon>
    </lineage>
</organism>
<feature type="transmembrane region" description="Helical" evidence="2">
    <location>
        <begin position="579"/>
        <end position="599"/>
    </location>
</feature>
<dbReference type="InterPro" id="IPR016047">
    <property type="entry name" value="M23ase_b-sheet_dom"/>
</dbReference>
<dbReference type="EMBL" id="LCFK01000014">
    <property type="protein sequence ID" value="KKS94171.1"/>
    <property type="molecule type" value="Genomic_DNA"/>
</dbReference>
<keyword evidence="2" id="KW-0472">Membrane</keyword>
<keyword evidence="1" id="KW-0175">Coiled coil</keyword>
<name>A0A0G1FGE7_9BACT</name>
<dbReference type="AlphaFoldDB" id="A0A0G1FGE7"/>
<keyword evidence="2" id="KW-1133">Transmembrane helix</keyword>
<dbReference type="Pfam" id="PF01551">
    <property type="entry name" value="Peptidase_M23"/>
    <property type="match status" value="1"/>
</dbReference>
<dbReference type="PANTHER" id="PTHR21666:SF270">
    <property type="entry name" value="MUREIN HYDROLASE ACTIVATOR ENVC"/>
    <property type="match status" value="1"/>
</dbReference>
<dbReference type="InterPro" id="IPR011055">
    <property type="entry name" value="Dup_hybrid_motif"/>
</dbReference>
<sequence length="862" mass="94169">MANYDKQIYDLGQVQNALNSNLEKLTERGQQDTLSWFSVGTSYYRDYFDQVKKVNKKEILWNPILTEDPSVNSKNFQQKLTSSEIQTIINFYEWLSRQQEETSAKPVKETSSVPPEVEAMVEEYRQNQDRLNEEEIASKAHRTVAEQVKIAFSHAKIRERVLANRLEREKAGEKFRDSNQTIVDLASPKDKTIEAVLAPSYKAVERTAYAYSGFFTLSPEIQKQIIDKAVELNTIGITDINVAIQTASLQLGVSYLSSSFVSEVAEELDNIDLQTKELEDKLSQNESAIDTLRAKAILTESEQQQLNRLLQENSSLTSNLETTNTRHLEFADSRSERFAKYNSEIDDRQKKDQDLQELSAAANNKISSIHNTLLQRGVTPRIPSDLDKMNQLVAALQKDIPGINQSASYEGAFSAATIGGSQGMVILAYSRGVTGAVLRQAERFAAANPNSATAKFLNNNQKVFQAARRSIRQLESSKLGSDILQTVSRGYQVIGIVTNPVGALKSWAGKKAGEQFRQRISEKIGNVVLKNASEVLLKEGFKDGVKTLASQATAKMVAKAATWAALKLGISLSAETLNAILPGLGVIVDIVLQVIIWVIEKTIGAAYNGFQNLMVNVYGEKLKARDIIAPIVIFGGAIAAASAFFRGVTFFGRTLQIAAVSAVGIIIASVITMGIYTVFVFLTAPMLSTLVQLDSVEKVKYEEYGAIAQPSSDCAWPTKGHYAVTTGPRGGTHSLSQLEAIDLYSSSINGTPLLSATSGQVTYTGPYSNYGNTVKIQTKNSAGSFTVIYGHLSAISVGKGQQVSQGQKLGLVGGSGGWDPHIHMEYVGIKYNQCPAGGLKIKEQCCAYTGTNCHGLCNAFSN</sequence>
<gene>
    <name evidence="4" type="ORF">UV68_C0014G0024</name>
</gene>
<dbReference type="SUPFAM" id="SSF51261">
    <property type="entry name" value="Duplicated hybrid motif"/>
    <property type="match status" value="1"/>
</dbReference>
<evidence type="ECO:0000256" key="1">
    <source>
        <dbReference type="SAM" id="Coils"/>
    </source>
</evidence>
<feature type="transmembrane region" description="Helical" evidence="2">
    <location>
        <begin position="627"/>
        <end position="645"/>
    </location>
</feature>
<accession>A0A0G1FGE7</accession>
<feature type="transmembrane region" description="Helical" evidence="2">
    <location>
        <begin position="657"/>
        <end position="682"/>
    </location>
</feature>
<evidence type="ECO:0000313" key="5">
    <source>
        <dbReference type="Proteomes" id="UP000033980"/>
    </source>
</evidence>
<dbReference type="PANTHER" id="PTHR21666">
    <property type="entry name" value="PEPTIDASE-RELATED"/>
    <property type="match status" value="1"/>
</dbReference>
<dbReference type="Gene3D" id="2.70.70.10">
    <property type="entry name" value="Glucose Permease (Domain IIA)"/>
    <property type="match status" value="1"/>
</dbReference>
<proteinExistence type="predicted"/>
<protein>
    <recommendedName>
        <fullName evidence="3">M23ase beta-sheet core domain-containing protein</fullName>
    </recommendedName>
</protein>
<evidence type="ECO:0000313" key="4">
    <source>
        <dbReference type="EMBL" id="KKS94171.1"/>
    </source>
</evidence>
<feature type="domain" description="M23ase beta-sheet core" evidence="3">
    <location>
        <begin position="749"/>
        <end position="826"/>
    </location>
</feature>
<dbReference type="InterPro" id="IPR050570">
    <property type="entry name" value="Cell_wall_metabolism_enzyme"/>
</dbReference>
<evidence type="ECO:0000256" key="2">
    <source>
        <dbReference type="SAM" id="Phobius"/>
    </source>
</evidence>
<evidence type="ECO:0000259" key="3">
    <source>
        <dbReference type="Pfam" id="PF01551"/>
    </source>
</evidence>
<reference evidence="4 5" key="1">
    <citation type="journal article" date="2015" name="Nature">
        <title>rRNA introns, odd ribosomes, and small enigmatic genomes across a large radiation of phyla.</title>
        <authorList>
            <person name="Brown C.T."/>
            <person name="Hug L.A."/>
            <person name="Thomas B.C."/>
            <person name="Sharon I."/>
            <person name="Castelle C.J."/>
            <person name="Singh A."/>
            <person name="Wilkins M.J."/>
            <person name="Williams K.H."/>
            <person name="Banfield J.F."/>
        </authorList>
    </citation>
    <scope>NUCLEOTIDE SEQUENCE [LARGE SCALE GENOMIC DNA]</scope>
</reference>
<dbReference type="GO" id="GO:0004222">
    <property type="term" value="F:metalloendopeptidase activity"/>
    <property type="evidence" value="ECO:0007669"/>
    <property type="project" value="TreeGrafter"/>
</dbReference>
<comment type="caution">
    <text evidence="4">The sequence shown here is derived from an EMBL/GenBank/DDBJ whole genome shotgun (WGS) entry which is preliminary data.</text>
</comment>
<dbReference type="CDD" id="cd12797">
    <property type="entry name" value="M23_peptidase"/>
    <property type="match status" value="1"/>
</dbReference>
<dbReference type="Proteomes" id="UP000033980">
    <property type="component" value="Unassembled WGS sequence"/>
</dbReference>